<proteinExistence type="predicted"/>
<evidence type="ECO:0000313" key="2">
    <source>
        <dbReference type="Proteomes" id="UP000186091"/>
    </source>
</evidence>
<organism evidence="1 2">
    <name type="scientific">Corynebacterium glutamicum</name>
    <name type="common">Brevibacterium saccharolyticum</name>
    <dbReference type="NCBI Taxonomy" id="1718"/>
    <lineage>
        <taxon>Bacteria</taxon>
        <taxon>Bacillati</taxon>
        <taxon>Actinomycetota</taxon>
        <taxon>Actinomycetes</taxon>
        <taxon>Mycobacteriales</taxon>
        <taxon>Corynebacteriaceae</taxon>
        <taxon>Corynebacterium</taxon>
    </lineage>
</organism>
<protein>
    <submittedName>
        <fullName evidence="1">Uncharacterized protein</fullName>
    </submittedName>
</protein>
<accession>A0AB36IDT5</accession>
<gene>
    <name evidence="1" type="ORF">AUP69_09170</name>
</gene>
<reference evidence="1 2" key="1">
    <citation type="submission" date="2015-12" db="EMBL/GenBank/DDBJ databases">
        <title>Genome sequence of Corynebacterium AS 1.542.</title>
        <authorList>
            <person name="Yang J."/>
            <person name="Yang S."/>
        </authorList>
    </citation>
    <scope>NUCLEOTIDE SEQUENCE [LARGE SCALE GENOMIC DNA]</scope>
    <source>
        <strain evidence="1 2">AS 1.542</strain>
    </source>
</reference>
<comment type="caution">
    <text evidence="1">The sequence shown here is derived from an EMBL/GenBank/DDBJ whole genome shotgun (WGS) entry which is preliminary data.</text>
</comment>
<dbReference type="AlphaFoldDB" id="A0AB36IDT5"/>
<dbReference type="EMBL" id="LOQT01000020">
    <property type="protein sequence ID" value="OKX80235.1"/>
    <property type="molecule type" value="Genomic_DNA"/>
</dbReference>
<evidence type="ECO:0000313" key="1">
    <source>
        <dbReference type="EMBL" id="OKX80235.1"/>
    </source>
</evidence>
<name>A0AB36IDT5_CORGT</name>
<dbReference type="Proteomes" id="UP000186091">
    <property type="component" value="Unassembled WGS sequence"/>
</dbReference>
<sequence>MEHKPNKNNRYLIYGVSFDLHISRFPVRNESLMEESDIDALSSDSIIKLSHETREAVQDLIKAVLKLKNRPQADEFQISNLDMMLKGMGEIMTDNDYLAKIVNNAQMLPGIDFLADLLGKDDEEDDRPDEDFDYTADVIKGALALASLQMIDELFSDLRLLNRKYSDEVNEDILIEDTMVLCGLPQRYAHRYDILFTQRFLMAVADVSSYMTNGWIPLPTVAHQMAFNLLLNNAEAVVDALTASDDRVVPIWREIMDTALFRDRDFELLYDPKFDGVEDVHDSVKRYENLNFDDWFTPLFGPGSLPSPYPRKDT</sequence>